<dbReference type="PROSITE" id="PS51698">
    <property type="entry name" value="U_BOX"/>
    <property type="match status" value="1"/>
</dbReference>
<evidence type="ECO:0000256" key="8">
    <source>
        <dbReference type="SAM" id="Coils"/>
    </source>
</evidence>
<feature type="domain" description="RING-type" evidence="9">
    <location>
        <begin position="264"/>
        <end position="303"/>
    </location>
</feature>
<dbReference type="InterPro" id="IPR001841">
    <property type="entry name" value="Znf_RING"/>
</dbReference>
<feature type="repeat" description="ARM" evidence="7">
    <location>
        <begin position="453"/>
        <end position="483"/>
    </location>
</feature>
<dbReference type="InterPro" id="IPR052608">
    <property type="entry name" value="U-box_domain_protein"/>
</dbReference>
<dbReference type="InterPro" id="IPR000225">
    <property type="entry name" value="Armadillo"/>
</dbReference>
<dbReference type="GO" id="GO:0061630">
    <property type="term" value="F:ubiquitin protein ligase activity"/>
    <property type="evidence" value="ECO:0007669"/>
    <property type="project" value="UniProtKB-EC"/>
</dbReference>
<gene>
    <name evidence="11" type="ORF">FH972_009463</name>
</gene>
<evidence type="ECO:0000256" key="7">
    <source>
        <dbReference type="PROSITE-ProRule" id="PRU00259"/>
    </source>
</evidence>
<dbReference type="PANTHER" id="PTHR45958:SF11">
    <property type="entry name" value="RING-TYPE E3 UBIQUITIN TRANSFERASE"/>
    <property type="match status" value="1"/>
</dbReference>
<dbReference type="AlphaFoldDB" id="A0A5N6R4D0"/>
<comment type="catalytic activity">
    <reaction evidence="1">
        <text>S-ubiquitinyl-[E2 ubiquitin-conjugating enzyme]-L-cysteine + [acceptor protein]-L-lysine = [E2 ubiquitin-conjugating enzyme]-L-cysteine + N(6)-ubiquitinyl-[acceptor protein]-L-lysine.</text>
        <dbReference type="EC" id="2.3.2.27"/>
    </reaction>
</comment>
<evidence type="ECO:0000256" key="1">
    <source>
        <dbReference type="ARBA" id="ARBA00000900"/>
    </source>
</evidence>
<dbReference type="PROSITE" id="PS50176">
    <property type="entry name" value="ARM_REPEAT"/>
    <property type="match status" value="1"/>
</dbReference>
<keyword evidence="5" id="KW-0677">Repeat</keyword>
<evidence type="ECO:0000259" key="10">
    <source>
        <dbReference type="PROSITE" id="PS51698"/>
    </source>
</evidence>
<dbReference type="InterPro" id="IPR011989">
    <property type="entry name" value="ARM-like"/>
</dbReference>
<dbReference type="Proteomes" id="UP000327013">
    <property type="component" value="Chromosome 3"/>
</dbReference>
<evidence type="ECO:0000256" key="2">
    <source>
        <dbReference type="ARBA" id="ARBA00004906"/>
    </source>
</evidence>
<dbReference type="SUPFAM" id="SSF57850">
    <property type="entry name" value="RING/U-box"/>
    <property type="match status" value="1"/>
</dbReference>
<evidence type="ECO:0000313" key="11">
    <source>
        <dbReference type="EMBL" id="KAE8023802.1"/>
    </source>
</evidence>
<dbReference type="InterPro" id="IPR003613">
    <property type="entry name" value="Ubox_domain"/>
</dbReference>
<dbReference type="Gene3D" id="1.20.930.20">
    <property type="entry name" value="Adaptor protein Cbl, N-terminal domain"/>
    <property type="match status" value="1"/>
</dbReference>
<accession>A0A5N6R4D0</accession>
<dbReference type="Gene3D" id="1.25.10.10">
    <property type="entry name" value="Leucine-rich Repeat Variant"/>
    <property type="match status" value="3"/>
</dbReference>
<keyword evidence="12" id="KW-1185">Reference proteome</keyword>
<organism evidence="11 12">
    <name type="scientific">Carpinus fangiana</name>
    <dbReference type="NCBI Taxonomy" id="176857"/>
    <lineage>
        <taxon>Eukaryota</taxon>
        <taxon>Viridiplantae</taxon>
        <taxon>Streptophyta</taxon>
        <taxon>Embryophyta</taxon>
        <taxon>Tracheophyta</taxon>
        <taxon>Spermatophyta</taxon>
        <taxon>Magnoliopsida</taxon>
        <taxon>eudicotyledons</taxon>
        <taxon>Gunneridae</taxon>
        <taxon>Pentapetalae</taxon>
        <taxon>rosids</taxon>
        <taxon>fabids</taxon>
        <taxon>Fagales</taxon>
        <taxon>Betulaceae</taxon>
        <taxon>Carpinus</taxon>
    </lineage>
</organism>
<sequence>MDFKNVGIQDVGMAVVQQLWNEVTEQAMELGSETSDVVLNKGSFQEFSKTILELKMLLASLNAQKIVDATHSESTTAALETLSFQLKKACKIIKDYKSGSRIRLIFKSHSILLQMQDVAKDIAKAISSFQLINLDIALNLKNMTNQIIDNLSTMEFQSALATDRIASEIEDSISQNSKDQENAVKLLGKIAEAVGASMNASMVQNELELLKQEKEEMEDQKKQAEALQLSQLIQFLYSTEIVMRPQDEIIAAYHQQYPIDSFICPLCNNMMADPVVILCGHSFERKAIQERFKSGERKCPTCKQELLSMDLTPNLSLRNSIEEWKQRDMDLKFQAAVPGITSNDLSRQKMALENMEVLLEVPSYAAKFADEGLIPKLVEILKDKKLNSAAALKCLYYLSKYCDNHKETIIKAGAVRYVVKHIYKDGTEPDAIAILLELSERETYAEKIGSTKDCIPLLVSLLANNNPDISQKAHKVLQNLSSNTHFVVKMAEVGHFQPFVARFNQGPQETRTLMAAALIEMQLKESSIKDLKNKQFIHNLVQMLSSSAPACKVACLRSIKKLVEYPKMVKRLLKDPVTIPHLLGLISFVRSDPHEKQEAAEILALLIGASQQFELQKYRGLQELQSKHNVSLLLQVVASSDPKTKVRFLHLLVELSQKSETAQNLIRSDEDAVGRLFSLLHSDQPAVKRWTMRLIYCISEGHPAGVPLPPSPAKETAITTLAGILTSSPDTEERSIAAGIISQLPNDDVDIDEILRKSDTLKAIHEVICSADEETDGNMAPAGQGPSLLENALAALLRYTEPTKPELQRQVGKLELYPSLVRVLSRGSSLAKQRAAIALAKLSQSTSQLVYEATIVAKQAKHSMPLMNVMKLLTNMSRCCSTSSENVSICSVHGAACSSRDTFCLVKADAVKPLVRTLSETESGVAEAAITALETLLTEHSTLSRATAAIVDSQGVVAILQVLEKGSLSAKTKALDLFQKILRTTQIADTLFQRSEGILIQLLQDAELKKKAALALKQMKVLPDQSSYF</sequence>
<dbReference type="EMBL" id="CM017323">
    <property type="protein sequence ID" value="KAE8023802.1"/>
    <property type="molecule type" value="Genomic_DNA"/>
</dbReference>
<protein>
    <recommendedName>
        <fullName evidence="3">RING-type E3 ubiquitin transferase</fullName>
        <ecNumber evidence="3">2.3.2.27</ecNumber>
    </recommendedName>
</protein>
<feature type="domain" description="U-box" evidence="10">
    <location>
        <begin position="257"/>
        <end position="331"/>
    </location>
</feature>
<keyword evidence="4" id="KW-0808">Transferase</keyword>
<dbReference type="PROSITE" id="PS50089">
    <property type="entry name" value="ZF_RING_2"/>
    <property type="match status" value="1"/>
</dbReference>
<dbReference type="SMART" id="SM00185">
    <property type="entry name" value="ARM"/>
    <property type="match status" value="5"/>
</dbReference>
<dbReference type="SUPFAM" id="SSF48371">
    <property type="entry name" value="ARM repeat"/>
    <property type="match status" value="2"/>
</dbReference>
<dbReference type="UniPathway" id="UPA00143"/>
<dbReference type="Pfam" id="PF04564">
    <property type="entry name" value="U-box"/>
    <property type="match status" value="1"/>
</dbReference>
<dbReference type="Gene3D" id="3.30.40.10">
    <property type="entry name" value="Zinc/RING finger domain, C3HC4 (zinc finger)"/>
    <property type="match status" value="1"/>
</dbReference>
<dbReference type="SMART" id="SM00504">
    <property type="entry name" value="Ubox"/>
    <property type="match status" value="1"/>
</dbReference>
<feature type="coiled-coil region" evidence="8">
    <location>
        <begin position="200"/>
        <end position="230"/>
    </location>
</feature>
<keyword evidence="6" id="KW-0862">Zinc</keyword>
<proteinExistence type="predicted"/>
<evidence type="ECO:0000256" key="6">
    <source>
        <dbReference type="PROSITE-ProRule" id="PRU00175"/>
    </source>
</evidence>
<evidence type="ECO:0000259" key="9">
    <source>
        <dbReference type="PROSITE" id="PS50089"/>
    </source>
</evidence>
<name>A0A5N6R4D0_9ROSI</name>
<evidence type="ECO:0000256" key="5">
    <source>
        <dbReference type="ARBA" id="ARBA00022737"/>
    </source>
</evidence>
<keyword evidence="6" id="KW-0479">Metal-binding</keyword>
<dbReference type="GO" id="GO:0007166">
    <property type="term" value="P:cell surface receptor signaling pathway"/>
    <property type="evidence" value="ECO:0007669"/>
    <property type="project" value="InterPro"/>
</dbReference>
<dbReference type="GO" id="GO:0008270">
    <property type="term" value="F:zinc ion binding"/>
    <property type="evidence" value="ECO:0007669"/>
    <property type="project" value="UniProtKB-KW"/>
</dbReference>
<reference evidence="11 12" key="1">
    <citation type="submission" date="2019-06" db="EMBL/GenBank/DDBJ databases">
        <title>A chromosomal-level reference genome of Carpinus fangiana (Coryloideae, Betulaceae).</title>
        <authorList>
            <person name="Yang X."/>
            <person name="Wang Z."/>
            <person name="Zhang L."/>
            <person name="Hao G."/>
            <person name="Liu J."/>
            <person name="Yang Y."/>
        </authorList>
    </citation>
    <scope>NUCLEOTIDE SEQUENCE [LARGE SCALE GENOMIC DNA]</scope>
    <source>
        <strain evidence="11">Cfa_2016G</strain>
        <tissue evidence="11">Leaf</tissue>
    </source>
</reference>
<dbReference type="InterPro" id="IPR013083">
    <property type="entry name" value="Znf_RING/FYVE/PHD"/>
</dbReference>
<keyword evidence="8" id="KW-0175">Coiled coil</keyword>
<dbReference type="InterPro" id="IPR036537">
    <property type="entry name" value="Adaptor_Cbl_N_dom_sf"/>
</dbReference>
<dbReference type="EC" id="2.3.2.27" evidence="3"/>
<dbReference type="OrthoDB" id="26899at2759"/>
<keyword evidence="6" id="KW-0863">Zinc-finger</keyword>
<evidence type="ECO:0000256" key="3">
    <source>
        <dbReference type="ARBA" id="ARBA00012483"/>
    </source>
</evidence>
<dbReference type="InterPro" id="IPR016024">
    <property type="entry name" value="ARM-type_fold"/>
</dbReference>
<dbReference type="PANTHER" id="PTHR45958">
    <property type="entry name" value="RING-TYPE E3 UBIQUITIN TRANSFERASE"/>
    <property type="match status" value="1"/>
</dbReference>
<evidence type="ECO:0000256" key="4">
    <source>
        <dbReference type="ARBA" id="ARBA00022679"/>
    </source>
</evidence>
<comment type="pathway">
    <text evidence="2">Protein modification; protein ubiquitination.</text>
</comment>
<evidence type="ECO:0000313" key="12">
    <source>
        <dbReference type="Proteomes" id="UP000327013"/>
    </source>
</evidence>
<dbReference type="GO" id="GO:0016567">
    <property type="term" value="P:protein ubiquitination"/>
    <property type="evidence" value="ECO:0007669"/>
    <property type="project" value="UniProtKB-UniPathway"/>
</dbReference>